<name>A0A336JHR6_9BRAD</name>
<keyword evidence="1" id="KW-0472">Membrane</keyword>
<dbReference type="RefSeq" id="WP_283808596.1">
    <property type="nucleotide sequence ID" value="NZ_QRDT01000002.1"/>
</dbReference>
<reference evidence="2 5" key="2">
    <citation type="submission" date="2018-07" db="EMBL/GenBank/DDBJ databases">
        <title>Genomic Encyclopedia of Archaeal and Bacterial Type Strains, Phase II (KMG-II): from individual species to whole genera.</title>
        <authorList>
            <person name="Goeker M."/>
        </authorList>
    </citation>
    <scope>NUCLEOTIDE SEQUENCE [LARGE SCALE GENOMIC DNA]</scope>
    <source>
        <strain evidence="2 5">JA575</strain>
    </source>
</reference>
<keyword evidence="1" id="KW-0812">Transmembrane</keyword>
<sequence length="42" mass="4496">MSTGSDMMTTILKTRIDGAPFGLTLVLLTACAVNLTVLARWL</sequence>
<keyword evidence="1" id="KW-1133">Transmembrane helix</keyword>
<dbReference type="Proteomes" id="UP000256343">
    <property type="component" value="Unassembled WGS sequence"/>
</dbReference>
<feature type="transmembrane region" description="Helical" evidence="1">
    <location>
        <begin position="21"/>
        <end position="41"/>
    </location>
</feature>
<evidence type="ECO:0000313" key="3">
    <source>
        <dbReference type="EMBL" id="SSW89310.1"/>
    </source>
</evidence>
<accession>A0A336JHR6</accession>
<organism evidence="3 4">
    <name type="scientific">Rhodopseudomonas pentothenatexigens</name>
    <dbReference type="NCBI Taxonomy" id="999699"/>
    <lineage>
        <taxon>Bacteria</taxon>
        <taxon>Pseudomonadati</taxon>
        <taxon>Pseudomonadota</taxon>
        <taxon>Alphaproteobacteria</taxon>
        <taxon>Hyphomicrobiales</taxon>
        <taxon>Nitrobacteraceae</taxon>
        <taxon>Rhodopseudomonas</taxon>
    </lineage>
</organism>
<evidence type="ECO:0000256" key="1">
    <source>
        <dbReference type="SAM" id="Phobius"/>
    </source>
</evidence>
<evidence type="ECO:0000313" key="2">
    <source>
        <dbReference type="EMBL" id="RED41950.1"/>
    </source>
</evidence>
<keyword evidence="5" id="KW-1185">Reference proteome</keyword>
<evidence type="ECO:0000313" key="4">
    <source>
        <dbReference type="Proteomes" id="UP000252631"/>
    </source>
</evidence>
<reference evidence="3 4" key="1">
    <citation type="submission" date="2017-08" db="EMBL/GenBank/DDBJ databases">
        <authorList>
            <person name="de Groot N.N."/>
        </authorList>
    </citation>
    <scope>NUCLEOTIDE SEQUENCE [LARGE SCALE GENOMIC DNA]</scope>
    <source>
        <strain evidence="3 4">JA575</strain>
    </source>
</reference>
<dbReference type="EMBL" id="UFQQ01000002">
    <property type="protein sequence ID" value="SSW89310.1"/>
    <property type="molecule type" value="Genomic_DNA"/>
</dbReference>
<dbReference type="AlphaFoldDB" id="A0A336JHR6"/>
<dbReference type="Proteomes" id="UP000252631">
    <property type="component" value="Unassembled WGS sequence"/>
</dbReference>
<evidence type="ECO:0000313" key="5">
    <source>
        <dbReference type="Proteomes" id="UP000256343"/>
    </source>
</evidence>
<dbReference type="EMBL" id="QRDT01000002">
    <property type="protein sequence ID" value="RED41950.1"/>
    <property type="molecule type" value="Genomic_DNA"/>
</dbReference>
<protein>
    <submittedName>
        <fullName evidence="3">Uncharacterized protein</fullName>
    </submittedName>
</protein>
<gene>
    <name evidence="2" type="ORF">BJ125_102119</name>
    <name evidence="3" type="ORF">SAMN05892882_102119</name>
</gene>
<proteinExistence type="predicted"/>